<dbReference type="PANTHER" id="PTHR22705:SF0">
    <property type="entry name" value="ZZ-TYPE ZINC FINGER-CONTAINING PROTEIN 3"/>
    <property type="match status" value="1"/>
</dbReference>
<evidence type="ECO:0000313" key="3">
    <source>
        <dbReference type="Proteomes" id="UP000285405"/>
    </source>
</evidence>
<proteinExistence type="predicted"/>
<feature type="compositionally biased region" description="Pro residues" evidence="1">
    <location>
        <begin position="28"/>
        <end position="40"/>
    </location>
</feature>
<feature type="compositionally biased region" description="Polar residues" evidence="1">
    <location>
        <begin position="248"/>
        <end position="257"/>
    </location>
</feature>
<evidence type="ECO:0000256" key="1">
    <source>
        <dbReference type="SAM" id="MobiDB-lite"/>
    </source>
</evidence>
<dbReference type="Proteomes" id="UP000285405">
    <property type="component" value="Unassembled WGS sequence"/>
</dbReference>
<sequence>MPSLTLNKSPQNGVASKAIESFPSSPSESPPFSPITPSPGHPCSISKNATQTRFAHSQTLQTTIAPPSPKPINFHENIDVLALKSTISLLQLQKATATRDIRALQRIKIRALQNPQEFARALMSGDIKTRSDPLFHPGSNFDKHDKEDVQSISTDQNDHQFPRPTTGSWEKLPAPQNIVRAPPINFAQYAIVPDSLDKLHSDQISRPTEGIPRHVGPDGDYIDMGEGNRRECDMGVAAPYQPSRDKISNTSLRKSAK</sequence>
<name>A0A420IP33_9PEZI</name>
<comment type="caution">
    <text evidence="2">The sequence shown here is derived from an EMBL/GenBank/DDBJ whole genome shotgun (WGS) entry which is preliminary data.</text>
</comment>
<feature type="region of interest" description="Disordered" evidence="1">
    <location>
        <begin position="236"/>
        <end position="257"/>
    </location>
</feature>
<reference evidence="2 3" key="1">
    <citation type="journal article" date="2018" name="BMC Genomics">
        <title>Comparative genome analyses reveal sequence features reflecting distinct modes of host-adaptation between dicot and monocot powdery mildew.</title>
        <authorList>
            <person name="Wu Y."/>
            <person name="Ma X."/>
            <person name="Pan Z."/>
            <person name="Kale S.D."/>
            <person name="Song Y."/>
            <person name="King H."/>
            <person name="Zhang Q."/>
            <person name="Presley C."/>
            <person name="Deng X."/>
            <person name="Wei C.I."/>
            <person name="Xiao S."/>
        </authorList>
    </citation>
    <scope>NUCLEOTIDE SEQUENCE [LARGE SCALE GENOMIC DNA]</scope>
    <source>
        <strain evidence="2">UCSC1</strain>
    </source>
</reference>
<organism evidence="2 3">
    <name type="scientific">Golovinomyces cichoracearum</name>
    <dbReference type="NCBI Taxonomy" id="62708"/>
    <lineage>
        <taxon>Eukaryota</taxon>
        <taxon>Fungi</taxon>
        <taxon>Dikarya</taxon>
        <taxon>Ascomycota</taxon>
        <taxon>Pezizomycotina</taxon>
        <taxon>Leotiomycetes</taxon>
        <taxon>Erysiphales</taxon>
        <taxon>Erysiphaceae</taxon>
        <taxon>Golovinomyces</taxon>
    </lineage>
</organism>
<dbReference type="InterPro" id="IPR037830">
    <property type="entry name" value="ZZZ3"/>
</dbReference>
<accession>A0A420IP33</accession>
<dbReference type="EMBL" id="MCBR01007337">
    <property type="protein sequence ID" value="RKF76245.1"/>
    <property type="molecule type" value="Genomic_DNA"/>
</dbReference>
<feature type="region of interest" description="Disordered" evidence="1">
    <location>
        <begin position="129"/>
        <end position="172"/>
    </location>
</feature>
<feature type="region of interest" description="Disordered" evidence="1">
    <location>
        <begin position="1"/>
        <end position="47"/>
    </location>
</feature>
<dbReference type="OrthoDB" id="20473at2759"/>
<gene>
    <name evidence="2" type="ORF">GcC1_073019</name>
</gene>
<protein>
    <submittedName>
        <fullName evidence="2">Uncharacterized protein</fullName>
    </submittedName>
</protein>
<feature type="compositionally biased region" description="Polar residues" evidence="1">
    <location>
        <begin position="1"/>
        <end position="14"/>
    </location>
</feature>
<evidence type="ECO:0000313" key="2">
    <source>
        <dbReference type="EMBL" id="RKF76245.1"/>
    </source>
</evidence>
<dbReference type="AlphaFoldDB" id="A0A420IP33"/>
<dbReference type="PANTHER" id="PTHR22705">
    <property type="entry name" value="ZINC FINGER, ZZ DOMAIN CONTAINING 3"/>
    <property type="match status" value="1"/>
</dbReference>